<dbReference type="EMBL" id="CYSR01000034">
    <property type="protein sequence ID" value="CUI01761.1"/>
    <property type="molecule type" value="Genomic_DNA"/>
</dbReference>
<dbReference type="PANTHER" id="PTHR41247">
    <property type="entry name" value="HTH-TYPE TRANSCRIPTIONAL REPRESSOR YCNK"/>
    <property type="match status" value="1"/>
</dbReference>
<sequence>MKRLALAAALVLSACQEEEAKAPPAPVELTEVALSYFCQMNVAEHGGPKGQIHLDGFPAPLFFAQVRDLAAYVKSPERDAEITAIYVSDMGAAASWDQPGSNNWIGASEAHFVVGSNVAGGMGAPEVVPFASAEAAAQFMDRYGGTVTGFEGIPDDAVLGPVDLDQRLETPS</sequence>
<dbReference type="InterPro" id="IPR008719">
    <property type="entry name" value="N2O_reductase_NosL"/>
</dbReference>
<dbReference type="Gene3D" id="3.30.70.2050">
    <property type="match status" value="1"/>
</dbReference>
<reference evidence="1 2" key="1">
    <citation type="submission" date="2015-09" db="EMBL/GenBank/DDBJ databases">
        <authorList>
            <consortium name="Swine Surveillance"/>
        </authorList>
    </citation>
    <scope>NUCLEOTIDE SEQUENCE [LARGE SCALE GENOMIC DNA]</scope>
    <source>
        <strain evidence="1 2">CECT 8399</strain>
    </source>
</reference>
<dbReference type="PANTHER" id="PTHR41247:SF1">
    <property type="entry name" value="HTH-TYPE TRANSCRIPTIONAL REPRESSOR YCNK"/>
    <property type="match status" value="1"/>
</dbReference>
<dbReference type="RefSeq" id="WP_058287756.1">
    <property type="nucleotide sequence ID" value="NZ_CYSR01000034.1"/>
</dbReference>
<dbReference type="AlphaFoldDB" id="A0A0P1HSQ3"/>
<organism evidence="1 2">
    <name type="scientific">Leisingera aquaemixtae</name>
    <dbReference type="NCBI Taxonomy" id="1396826"/>
    <lineage>
        <taxon>Bacteria</taxon>
        <taxon>Pseudomonadati</taxon>
        <taxon>Pseudomonadota</taxon>
        <taxon>Alphaproteobacteria</taxon>
        <taxon>Rhodobacterales</taxon>
        <taxon>Roseobacteraceae</taxon>
        <taxon>Leisingera</taxon>
    </lineage>
</organism>
<dbReference type="Pfam" id="PF05573">
    <property type="entry name" value="NosL"/>
    <property type="match status" value="1"/>
</dbReference>
<evidence type="ECO:0000313" key="2">
    <source>
        <dbReference type="Proteomes" id="UP000051326"/>
    </source>
</evidence>
<dbReference type="STRING" id="1396826.PHA8399_03907"/>
<gene>
    <name evidence="1" type="ORF">PHA8399_03907</name>
</gene>
<proteinExistence type="predicted"/>
<dbReference type="SUPFAM" id="SSF160387">
    <property type="entry name" value="NosL/MerB-like"/>
    <property type="match status" value="1"/>
</dbReference>
<dbReference type="PROSITE" id="PS51257">
    <property type="entry name" value="PROKAR_LIPOPROTEIN"/>
    <property type="match status" value="1"/>
</dbReference>
<dbReference type="Proteomes" id="UP000051326">
    <property type="component" value="Unassembled WGS sequence"/>
</dbReference>
<evidence type="ECO:0000313" key="1">
    <source>
        <dbReference type="EMBL" id="CUI01761.1"/>
    </source>
</evidence>
<accession>A0A0P1HSQ3</accession>
<name>A0A0P1HSQ3_9RHOB</name>
<dbReference type="Gene3D" id="3.30.70.2060">
    <property type="match status" value="1"/>
</dbReference>
<protein>
    <submittedName>
        <fullName evidence="1">NosL</fullName>
    </submittedName>
</protein>